<sequence>MSSNALVCLHCRVKAVKGPKCVNCERVFHPKCVERLNVIVLNSEQVICCKQTQDTQDDSDVVIKFLKSDAFGAIVKNIVQHETSVLFDEITRIREELDAVKLTNIDLIKLLTSSNKVSVPGVSYSHVTQHLSACNQQHFIKSGNSTEIPSNDISPGKTVVGDKTADLIDNRIEKASVLSVEGSPVNDKNTFTFPRYQRKKQNFADRKPKIINGVKPATSSSLRGVEKMHHFYIGRIDPDMTLSQVEECLKSEINLQNFKCSKLPSKGGSYSSFKLSIPQSKSNDILNPQIWPQGVVVRRFFPSKNKDDFSVSKERKNFPDAVEEETIT</sequence>
<gene>
    <name evidence="1" type="ORF">Zmor_027682</name>
</gene>
<organism evidence="1 2">
    <name type="scientific">Zophobas morio</name>
    <dbReference type="NCBI Taxonomy" id="2755281"/>
    <lineage>
        <taxon>Eukaryota</taxon>
        <taxon>Metazoa</taxon>
        <taxon>Ecdysozoa</taxon>
        <taxon>Arthropoda</taxon>
        <taxon>Hexapoda</taxon>
        <taxon>Insecta</taxon>
        <taxon>Pterygota</taxon>
        <taxon>Neoptera</taxon>
        <taxon>Endopterygota</taxon>
        <taxon>Coleoptera</taxon>
        <taxon>Polyphaga</taxon>
        <taxon>Cucujiformia</taxon>
        <taxon>Tenebrionidae</taxon>
        <taxon>Zophobas</taxon>
    </lineage>
</organism>
<name>A0AA38M2A2_9CUCU</name>
<evidence type="ECO:0008006" key="3">
    <source>
        <dbReference type="Google" id="ProtNLM"/>
    </source>
</evidence>
<protein>
    <recommendedName>
        <fullName evidence="3">Phorbol-ester/DAG-type domain-containing protein</fullName>
    </recommendedName>
</protein>
<dbReference type="Proteomes" id="UP001168821">
    <property type="component" value="Unassembled WGS sequence"/>
</dbReference>
<comment type="caution">
    <text evidence="1">The sequence shown here is derived from an EMBL/GenBank/DDBJ whole genome shotgun (WGS) entry which is preliminary data.</text>
</comment>
<dbReference type="InterPro" id="IPR046349">
    <property type="entry name" value="C1-like_sf"/>
</dbReference>
<dbReference type="AlphaFoldDB" id="A0AA38M2A2"/>
<dbReference type="SUPFAM" id="SSF57889">
    <property type="entry name" value="Cysteine-rich domain"/>
    <property type="match status" value="1"/>
</dbReference>
<evidence type="ECO:0000313" key="2">
    <source>
        <dbReference type="Proteomes" id="UP001168821"/>
    </source>
</evidence>
<proteinExistence type="predicted"/>
<dbReference type="EMBL" id="JALNTZ010000009">
    <property type="protein sequence ID" value="KAJ3641165.1"/>
    <property type="molecule type" value="Genomic_DNA"/>
</dbReference>
<accession>A0AA38M2A2</accession>
<evidence type="ECO:0000313" key="1">
    <source>
        <dbReference type="EMBL" id="KAJ3641165.1"/>
    </source>
</evidence>
<keyword evidence="2" id="KW-1185">Reference proteome</keyword>
<reference evidence="1" key="1">
    <citation type="journal article" date="2023" name="G3 (Bethesda)">
        <title>Whole genome assemblies of Zophobas morio and Tenebrio molitor.</title>
        <authorList>
            <person name="Kaur S."/>
            <person name="Stinson S.A."/>
            <person name="diCenzo G.C."/>
        </authorList>
    </citation>
    <scope>NUCLEOTIDE SEQUENCE</scope>
    <source>
        <strain evidence="1">QUZm001</strain>
    </source>
</reference>